<protein>
    <submittedName>
        <fullName evidence="5">Thioredoxin</fullName>
    </submittedName>
</protein>
<evidence type="ECO:0000256" key="3">
    <source>
        <dbReference type="ARBA" id="ARBA00023284"/>
    </source>
</evidence>
<keyword evidence="2" id="KW-1015">Disulfide bond</keyword>
<dbReference type="RefSeq" id="WP_171718803.1">
    <property type="nucleotide sequence ID" value="NZ_WHOB01000062.1"/>
</dbReference>
<comment type="similarity">
    <text evidence="1">Belongs to the thioredoxin family.</text>
</comment>
<dbReference type="InterPro" id="IPR036249">
    <property type="entry name" value="Thioredoxin-like_sf"/>
</dbReference>
<feature type="domain" description="Thioredoxin" evidence="4">
    <location>
        <begin position="1"/>
        <end position="114"/>
    </location>
</feature>
<dbReference type="PANTHER" id="PTHR45663">
    <property type="entry name" value="GEO12009P1"/>
    <property type="match status" value="1"/>
</dbReference>
<dbReference type="InterPro" id="IPR013766">
    <property type="entry name" value="Thioredoxin_domain"/>
</dbReference>
<dbReference type="PANTHER" id="PTHR45663:SF11">
    <property type="entry name" value="GEO12009P1"/>
    <property type="match status" value="1"/>
</dbReference>
<dbReference type="CDD" id="cd02947">
    <property type="entry name" value="TRX_family"/>
    <property type="match status" value="1"/>
</dbReference>
<organism evidence="5 6">
    <name type="scientific">Paenibacillus phytohabitans</name>
    <dbReference type="NCBI Taxonomy" id="2654978"/>
    <lineage>
        <taxon>Bacteria</taxon>
        <taxon>Bacillati</taxon>
        <taxon>Bacillota</taxon>
        <taxon>Bacilli</taxon>
        <taxon>Bacillales</taxon>
        <taxon>Paenibacillaceae</taxon>
        <taxon>Paenibacillus</taxon>
    </lineage>
</organism>
<keyword evidence="3" id="KW-0676">Redox-active center</keyword>
<evidence type="ECO:0000313" key="5">
    <source>
        <dbReference type="EMBL" id="NOU81297.1"/>
    </source>
</evidence>
<name>A0ABX1YJS8_9BACL</name>
<evidence type="ECO:0000313" key="6">
    <source>
        <dbReference type="Proteomes" id="UP000596857"/>
    </source>
</evidence>
<dbReference type="Gene3D" id="3.40.30.10">
    <property type="entry name" value="Glutaredoxin"/>
    <property type="match status" value="1"/>
</dbReference>
<dbReference type="PROSITE" id="PS51352">
    <property type="entry name" value="THIOREDOXIN_2"/>
    <property type="match status" value="1"/>
</dbReference>
<proteinExistence type="inferred from homology"/>
<dbReference type="EMBL" id="WHOB01000062">
    <property type="protein sequence ID" value="NOU81297.1"/>
    <property type="molecule type" value="Genomic_DNA"/>
</dbReference>
<reference evidence="5 6" key="1">
    <citation type="submission" date="2019-10" db="EMBL/GenBank/DDBJ databases">
        <title>Description of Paenibacillus terricola sp. nov.</title>
        <authorList>
            <person name="Carlier A."/>
            <person name="Qi S."/>
        </authorList>
    </citation>
    <scope>NUCLEOTIDE SEQUENCE [LARGE SCALE GENOMIC DNA]</scope>
    <source>
        <strain evidence="5 6">LMG 31459</strain>
    </source>
</reference>
<dbReference type="Proteomes" id="UP000596857">
    <property type="component" value="Unassembled WGS sequence"/>
</dbReference>
<comment type="caution">
    <text evidence="5">The sequence shown here is derived from an EMBL/GenBank/DDBJ whole genome shotgun (WGS) entry which is preliminary data.</text>
</comment>
<evidence type="ECO:0000259" key="4">
    <source>
        <dbReference type="PROSITE" id="PS51352"/>
    </source>
</evidence>
<dbReference type="SUPFAM" id="SSF52833">
    <property type="entry name" value="Thioredoxin-like"/>
    <property type="match status" value="1"/>
</dbReference>
<sequence>MRPEIPRRPVSHITDSEFEALAFGSEGPVLVFFGSRRCKICRQLFPVAEAIAHDFQGRMNVYGVDAGKYRLLFQSLRLRGIPQLVLFLNGEVKLRLGGFHPHPVLVEQLKQWVP</sequence>
<gene>
    <name evidence="5" type="ORF">GC101_20755</name>
</gene>
<evidence type="ECO:0000256" key="2">
    <source>
        <dbReference type="ARBA" id="ARBA00023157"/>
    </source>
</evidence>
<dbReference type="Pfam" id="PF00085">
    <property type="entry name" value="Thioredoxin"/>
    <property type="match status" value="1"/>
</dbReference>
<accession>A0ABX1YJS8</accession>
<keyword evidence="6" id="KW-1185">Reference proteome</keyword>
<evidence type="ECO:0000256" key="1">
    <source>
        <dbReference type="ARBA" id="ARBA00008987"/>
    </source>
</evidence>